<dbReference type="InterPro" id="IPR042916">
    <property type="entry name" value="CLEC12A/B"/>
</dbReference>
<keyword evidence="6" id="KW-0735">Signal-anchor</keyword>
<keyword evidence="2" id="KW-1003">Cell membrane</keyword>
<dbReference type="InterPro" id="IPR016187">
    <property type="entry name" value="CTDL_fold"/>
</dbReference>
<dbReference type="PANTHER" id="PTHR47647">
    <property type="entry name" value="C-TYPE LECTIN DOMAIN FAMILY 12 MEMBER B"/>
    <property type="match status" value="1"/>
</dbReference>
<evidence type="ECO:0000256" key="9">
    <source>
        <dbReference type="ARBA" id="ARBA00023157"/>
    </source>
</evidence>
<dbReference type="InterPro" id="IPR033992">
    <property type="entry name" value="NKR-like_CTLD"/>
</dbReference>
<dbReference type="GO" id="GO:0030246">
    <property type="term" value="F:carbohydrate binding"/>
    <property type="evidence" value="ECO:0007669"/>
    <property type="project" value="UniProtKB-KW"/>
</dbReference>
<dbReference type="SUPFAM" id="SSF56436">
    <property type="entry name" value="C-type lectin-like"/>
    <property type="match status" value="1"/>
</dbReference>
<evidence type="ECO:0000256" key="5">
    <source>
        <dbReference type="ARBA" id="ARBA00022734"/>
    </source>
</evidence>
<evidence type="ECO:0000256" key="7">
    <source>
        <dbReference type="ARBA" id="ARBA00022989"/>
    </source>
</evidence>
<dbReference type="Proteomes" id="UP000527355">
    <property type="component" value="Unassembled WGS sequence"/>
</dbReference>
<dbReference type="SMART" id="SM00034">
    <property type="entry name" value="CLECT"/>
    <property type="match status" value="1"/>
</dbReference>
<gene>
    <name evidence="14" type="ORF">mMyoMyo1_002952</name>
</gene>
<dbReference type="InterPro" id="IPR001304">
    <property type="entry name" value="C-type_lectin-like"/>
</dbReference>
<dbReference type="PANTHER" id="PTHR47647:SF2">
    <property type="entry name" value="C-TYPE LECTIN DOMAIN FAMILY 12 MEMBER A"/>
    <property type="match status" value="1"/>
</dbReference>
<dbReference type="AlphaFoldDB" id="A0A7J7Z146"/>
<dbReference type="VEuPathDB" id="HostDB:GeneID_118651946"/>
<dbReference type="PROSITE" id="PS50041">
    <property type="entry name" value="C_TYPE_LECTIN_2"/>
    <property type="match status" value="1"/>
</dbReference>
<evidence type="ECO:0000259" key="13">
    <source>
        <dbReference type="PROSITE" id="PS50041"/>
    </source>
</evidence>
<sequence>MTRNPWKQDQRNPAFFSSLSMSEEVTYADLKFQDSSEMENIQEFDQVGVKAPPAPSHVWRRIALALILLCLLLLIGLGVLGSIFYLTSKIEMEKLEKLQNFKDKLQNNVSLQLIYNMDSLEKIRNLSSTLQEMATKLCYELCRKEPEHKCKPCPEKWEWYEDSCYREFKEYETWQKSDSTCSAHNASLVKIKNKSVLEFIKSKKLKYYWLGLSPKDYKPEIDLDETIISSDWFTRNTSDLHGVMYCGYIHNPYVYYDLCSRKNYAICEKLANPVKIESILMNEEPGERM</sequence>
<evidence type="ECO:0000313" key="15">
    <source>
        <dbReference type="Proteomes" id="UP000527355"/>
    </source>
</evidence>
<dbReference type="CDD" id="cd03593">
    <property type="entry name" value="CLECT_NK_receptors_like"/>
    <property type="match status" value="1"/>
</dbReference>
<keyword evidence="8 12" id="KW-0472">Membrane</keyword>
<reference evidence="14 15" key="1">
    <citation type="journal article" date="2020" name="Nature">
        <title>Six reference-quality genomes reveal evolution of bat adaptations.</title>
        <authorList>
            <person name="Jebb D."/>
            <person name="Huang Z."/>
            <person name="Pippel M."/>
            <person name="Hughes G.M."/>
            <person name="Lavrichenko K."/>
            <person name="Devanna P."/>
            <person name="Winkler S."/>
            <person name="Jermiin L.S."/>
            <person name="Skirmuntt E.C."/>
            <person name="Katzourakis A."/>
            <person name="Burkitt-Gray L."/>
            <person name="Ray D.A."/>
            <person name="Sullivan K.A.M."/>
            <person name="Roscito J.G."/>
            <person name="Kirilenko B.M."/>
            <person name="Davalos L.M."/>
            <person name="Corthals A.P."/>
            <person name="Power M.L."/>
            <person name="Jones G."/>
            <person name="Ransome R.D."/>
            <person name="Dechmann D.K.N."/>
            <person name="Locatelli A.G."/>
            <person name="Puechmaille S.J."/>
            <person name="Fedrigo O."/>
            <person name="Jarvis E.D."/>
            <person name="Hiller M."/>
            <person name="Vernes S.C."/>
            <person name="Myers E.W."/>
            <person name="Teeling E.C."/>
        </authorList>
    </citation>
    <scope>NUCLEOTIDE SEQUENCE [LARGE SCALE GENOMIC DNA]</scope>
    <source>
        <strain evidence="14">MMyoMyo1</strain>
        <tissue evidence="14">Flight muscle</tissue>
    </source>
</reference>
<proteinExistence type="predicted"/>
<keyword evidence="11" id="KW-0325">Glycoprotein</keyword>
<keyword evidence="4 12" id="KW-0812">Transmembrane</keyword>
<keyword evidence="9" id="KW-1015">Disulfide bond</keyword>
<evidence type="ECO:0000256" key="4">
    <source>
        <dbReference type="ARBA" id="ARBA00022692"/>
    </source>
</evidence>
<evidence type="ECO:0000256" key="10">
    <source>
        <dbReference type="ARBA" id="ARBA00023170"/>
    </source>
</evidence>
<dbReference type="Gene3D" id="3.10.100.10">
    <property type="entry name" value="Mannose-Binding Protein A, subunit A"/>
    <property type="match status" value="1"/>
</dbReference>
<dbReference type="GO" id="GO:0030545">
    <property type="term" value="F:signaling receptor regulator activity"/>
    <property type="evidence" value="ECO:0007669"/>
    <property type="project" value="InterPro"/>
</dbReference>
<protein>
    <submittedName>
        <fullName evidence="14">C-type lectin domain family 12 member A</fullName>
    </submittedName>
</protein>
<evidence type="ECO:0000256" key="1">
    <source>
        <dbReference type="ARBA" id="ARBA00004401"/>
    </source>
</evidence>
<feature type="domain" description="C-type lectin" evidence="13">
    <location>
        <begin position="160"/>
        <end position="268"/>
    </location>
</feature>
<evidence type="ECO:0000313" key="14">
    <source>
        <dbReference type="EMBL" id="KAF6367941.1"/>
    </source>
</evidence>
<accession>A0A7J7Z146</accession>
<evidence type="ECO:0000256" key="6">
    <source>
        <dbReference type="ARBA" id="ARBA00022968"/>
    </source>
</evidence>
<evidence type="ECO:0000256" key="12">
    <source>
        <dbReference type="SAM" id="Phobius"/>
    </source>
</evidence>
<keyword evidence="3" id="KW-0597">Phosphoprotein</keyword>
<dbReference type="Pfam" id="PF00059">
    <property type="entry name" value="Lectin_C"/>
    <property type="match status" value="1"/>
</dbReference>
<comment type="subcellular location">
    <subcellularLocation>
        <location evidence="1">Cell membrane</location>
        <topology evidence="1">Single-pass type II membrane protein</topology>
    </subcellularLocation>
</comment>
<dbReference type="InterPro" id="IPR016186">
    <property type="entry name" value="C-type_lectin-like/link_sf"/>
</dbReference>
<keyword evidence="10" id="KW-0675">Receptor</keyword>
<name>A0A7J7Z146_MYOMY</name>
<feature type="transmembrane region" description="Helical" evidence="12">
    <location>
        <begin position="62"/>
        <end position="87"/>
    </location>
</feature>
<evidence type="ECO:0000256" key="8">
    <source>
        <dbReference type="ARBA" id="ARBA00023136"/>
    </source>
</evidence>
<organism evidence="14 15">
    <name type="scientific">Myotis myotis</name>
    <name type="common">Greater mouse-eared bat</name>
    <name type="synonym">Vespertilio myotis</name>
    <dbReference type="NCBI Taxonomy" id="51298"/>
    <lineage>
        <taxon>Eukaryota</taxon>
        <taxon>Metazoa</taxon>
        <taxon>Chordata</taxon>
        <taxon>Craniata</taxon>
        <taxon>Vertebrata</taxon>
        <taxon>Euteleostomi</taxon>
        <taxon>Mammalia</taxon>
        <taxon>Eutheria</taxon>
        <taxon>Laurasiatheria</taxon>
        <taxon>Chiroptera</taxon>
        <taxon>Yangochiroptera</taxon>
        <taxon>Vespertilionidae</taxon>
        <taxon>Myotis</taxon>
    </lineage>
</organism>
<evidence type="ECO:0000256" key="3">
    <source>
        <dbReference type="ARBA" id="ARBA00022553"/>
    </source>
</evidence>
<evidence type="ECO:0000256" key="11">
    <source>
        <dbReference type="ARBA" id="ARBA00023180"/>
    </source>
</evidence>
<keyword evidence="7 12" id="KW-1133">Transmembrane helix</keyword>
<dbReference type="EMBL" id="JABWUV010000003">
    <property type="protein sequence ID" value="KAF6367941.1"/>
    <property type="molecule type" value="Genomic_DNA"/>
</dbReference>
<keyword evidence="15" id="KW-1185">Reference proteome</keyword>
<dbReference type="GO" id="GO:0005886">
    <property type="term" value="C:plasma membrane"/>
    <property type="evidence" value="ECO:0007669"/>
    <property type="project" value="UniProtKB-SubCell"/>
</dbReference>
<comment type="caution">
    <text evidence="14">The sequence shown here is derived from an EMBL/GenBank/DDBJ whole genome shotgun (WGS) entry which is preliminary data.</text>
</comment>
<evidence type="ECO:0000256" key="2">
    <source>
        <dbReference type="ARBA" id="ARBA00022475"/>
    </source>
</evidence>
<keyword evidence="5 14" id="KW-0430">Lectin</keyword>